<protein>
    <submittedName>
        <fullName evidence="1">Uncharacterized protein</fullName>
    </submittedName>
</protein>
<gene>
    <name evidence="1" type="ORF">LCGC14_1138320</name>
</gene>
<dbReference type="AlphaFoldDB" id="A0A0F9LZ71"/>
<accession>A0A0F9LZ71</accession>
<organism evidence="1">
    <name type="scientific">marine sediment metagenome</name>
    <dbReference type="NCBI Taxonomy" id="412755"/>
    <lineage>
        <taxon>unclassified sequences</taxon>
        <taxon>metagenomes</taxon>
        <taxon>ecological metagenomes</taxon>
    </lineage>
</organism>
<name>A0A0F9LZ71_9ZZZZ</name>
<comment type="caution">
    <text evidence="1">The sequence shown here is derived from an EMBL/GenBank/DDBJ whole genome shotgun (WGS) entry which is preliminary data.</text>
</comment>
<dbReference type="EMBL" id="LAZR01005382">
    <property type="protein sequence ID" value="KKN00390.1"/>
    <property type="molecule type" value="Genomic_DNA"/>
</dbReference>
<proteinExistence type="predicted"/>
<sequence length="79" mass="9090">MTKIYKEPDYIDTNKNIVVCPKCKIYTVPETTSGDLPPEIIYICQGCKSVFRALAKIEVFRDCDVCEVCEECEIVKKDY</sequence>
<evidence type="ECO:0000313" key="1">
    <source>
        <dbReference type="EMBL" id="KKN00390.1"/>
    </source>
</evidence>
<reference evidence="1" key="1">
    <citation type="journal article" date="2015" name="Nature">
        <title>Complex archaea that bridge the gap between prokaryotes and eukaryotes.</title>
        <authorList>
            <person name="Spang A."/>
            <person name="Saw J.H."/>
            <person name="Jorgensen S.L."/>
            <person name="Zaremba-Niedzwiedzka K."/>
            <person name="Martijn J."/>
            <person name="Lind A.E."/>
            <person name="van Eijk R."/>
            <person name="Schleper C."/>
            <person name="Guy L."/>
            <person name="Ettema T.J."/>
        </authorList>
    </citation>
    <scope>NUCLEOTIDE SEQUENCE</scope>
</reference>
<dbReference type="SUPFAM" id="SSF57783">
    <property type="entry name" value="Zinc beta-ribbon"/>
    <property type="match status" value="1"/>
</dbReference>